<dbReference type="PROSITE" id="PS50977">
    <property type="entry name" value="HTH_TETR_2"/>
    <property type="match status" value="1"/>
</dbReference>
<dbReference type="InterPro" id="IPR009057">
    <property type="entry name" value="Homeodomain-like_sf"/>
</dbReference>
<proteinExistence type="predicted"/>
<feature type="DNA-binding region" description="H-T-H motif" evidence="4">
    <location>
        <begin position="40"/>
        <end position="59"/>
    </location>
</feature>
<dbReference type="SUPFAM" id="SSF46689">
    <property type="entry name" value="Homeodomain-like"/>
    <property type="match status" value="1"/>
</dbReference>
<dbReference type="Gene3D" id="1.10.357.10">
    <property type="entry name" value="Tetracycline Repressor, domain 2"/>
    <property type="match status" value="1"/>
</dbReference>
<dbReference type="GO" id="GO:0000976">
    <property type="term" value="F:transcription cis-regulatory region binding"/>
    <property type="evidence" value="ECO:0007669"/>
    <property type="project" value="TreeGrafter"/>
</dbReference>
<dbReference type="EMBL" id="JQED01000042">
    <property type="protein sequence ID" value="KGJ88969.1"/>
    <property type="molecule type" value="Genomic_DNA"/>
</dbReference>
<reference evidence="6 7" key="1">
    <citation type="submission" date="2014-08" db="EMBL/GenBank/DDBJ databases">
        <title>Genomic and Phenotypic Diversity of Colwellia psychrerythraea strains from Disparate Marine Basins.</title>
        <authorList>
            <person name="Techtmann S.M."/>
            <person name="Stelling S.C."/>
            <person name="Utturkar S.M."/>
            <person name="Alshibli N."/>
            <person name="Harris A."/>
            <person name="Brown S.D."/>
            <person name="Hazen T.C."/>
        </authorList>
    </citation>
    <scope>NUCLEOTIDE SEQUENCE [LARGE SCALE GENOMIC DNA]</scope>
    <source>
        <strain evidence="6 7">ND2E</strain>
    </source>
</reference>
<evidence type="ECO:0000256" key="4">
    <source>
        <dbReference type="PROSITE-ProRule" id="PRU00335"/>
    </source>
</evidence>
<comment type="caution">
    <text evidence="6">The sequence shown here is derived from an EMBL/GenBank/DDBJ whole genome shotgun (WGS) entry which is preliminary data.</text>
</comment>
<evidence type="ECO:0000313" key="7">
    <source>
        <dbReference type="Proteomes" id="UP000029843"/>
    </source>
</evidence>
<sequence>MDNCMVKDSIVEIKKLSPRGVLILDAAQHLFYNLGFDETSLAMIINEAGGSRRSIYHEFGNKRGLLMAVIQRQVKTQSEILTSINRELDAKEALNQVCFKFVVGMLSPELMSLFRLVVQQVVKFPELGEMIYKNGPMTGILPLVDYLTWLTEQKVLKIENCHFSAQMLMEMAKGPLHTRSLLLPDKQASEEEISYQVTKAVDIFLHAHRM</sequence>
<keyword evidence="1" id="KW-0805">Transcription regulation</keyword>
<evidence type="ECO:0000313" key="6">
    <source>
        <dbReference type="EMBL" id="KGJ88969.1"/>
    </source>
</evidence>
<dbReference type="Gene3D" id="1.10.10.60">
    <property type="entry name" value="Homeodomain-like"/>
    <property type="match status" value="1"/>
</dbReference>
<dbReference type="InterPro" id="IPR050109">
    <property type="entry name" value="HTH-type_TetR-like_transc_reg"/>
</dbReference>
<dbReference type="PRINTS" id="PR00455">
    <property type="entry name" value="HTHTETR"/>
</dbReference>
<gene>
    <name evidence="6" type="ORF">ND2E_0262</name>
</gene>
<feature type="domain" description="HTH tetR-type" evidence="5">
    <location>
        <begin position="17"/>
        <end position="77"/>
    </location>
</feature>
<organism evidence="6 7">
    <name type="scientific">Colwellia psychrerythraea</name>
    <name type="common">Vibrio psychroerythus</name>
    <dbReference type="NCBI Taxonomy" id="28229"/>
    <lineage>
        <taxon>Bacteria</taxon>
        <taxon>Pseudomonadati</taxon>
        <taxon>Pseudomonadota</taxon>
        <taxon>Gammaproteobacteria</taxon>
        <taxon>Alteromonadales</taxon>
        <taxon>Colwelliaceae</taxon>
        <taxon>Colwellia</taxon>
    </lineage>
</organism>
<dbReference type="GO" id="GO:0003700">
    <property type="term" value="F:DNA-binding transcription factor activity"/>
    <property type="evidence" value="ECO:0007669"/>
    <property type="project" value="TreeGrafter"/>
</dbReference>
<dbReference type="InterPro" id="IPR001647">
    <property type="entry name" value="HTH_TetR"/>
</dbReference>
<dbReference type="Proteomes" id="UP000029843">
    <property type="component" value="Unassembled WGS sequence"/>
</dbReference>
<dbReference type="PANTHER" id="PTHR30055">
    <property type="entry name" value="HTH-TYPE TRANSCRIPTIONAL REGULATOR RUTR"/>
    <property type="match status" value="1"/>
</dbReference>
<dbReference type="AlphaFoldDB" id="A0A099KDY3"/>
<dbReference type="PANTHER" id="PTHR30055:SF234">
    <property type="entry name" value="HTH-TYPE TRANSCRIPTIONAL REGULATOR BETI"/>
    <property type="match status" value="1"/>
</dbReference>
<protein>
    <submittedName>
        <fullName evidence="6">Transcriptional regulator, TetR family</fullName>
    </submittedName>
</protein>
<dbReference type="Pfam" id="PF00440">
    <property type="entry name" value="TetR_N"/>
    <property type="match status" value="1"/>
</dbReference>
<evidence type="ECO:0000259" key="5">
    <source>
        <dbReference type="PROSITE" id="PS50977"/>
    </source>
</evidence>
<evidence type="ECO:0000256" key="3">
    <source>
        <dbReference type="ARBA" id="ARBA00023163"/>
    </source>
</evidence>
<keyword evidence="3" id="KW-0804">Transcription</keyword>
<evidence type="ECO:0000256" key="1">
    <source>
        <dbReference type="ARBA" id="ARBA00023015"/>
    </source>
</evidence>
<accession>A0A099KDY3</accession>
<dbReference type="Pfam" id="PF14246">
    <property type="entry name" value="TetR_C_7"/>
    <property type="match status" value="1"/>
</dbReference>
<name>A0A099KDY3_COLPS</name>
<keyword evidence="2 4" id="KW-0238">DNA-binding</keyword>
<dbReference type="InterPro" id="IPR039536">
    <property type="entry name" value="TetR_C_Proteobacteria"/>
</dbReference>
<evidence type="ECO:0000256" key="2">
    <source>
        <dbReference type="ARBA" id="ARBA00023125"/>
    </source>
</evidence>
<dbReference type="PATRIC" id="fig|28229.4.peg.3203"/>